<keyword evidence="4 14" id="KW-0597">Phosphoprotein</keyword>
<keyword evidence="12" id="KW-0902">Two-component regulatory system</keyword>
<dbReference type="InterPro" id="IPR003661">
    <property type="entry name" value="HisK_dim/P_dom"/>
</dbReference>
<protein>
    <recommendedName>
        <fullName evidence="3">histidine kinase</fullName>
        <ecNumber evidence="3">2.7.13.3</ecNumber>
    </recommendedName>
</protein>
<dbReference type="InterPro" id="IPR011006">
    <property type="entry name" value="CheY-like_superfamily"/>
</dbReference>
<dbReference type="Proteomes" id="UP000273252">
    <property type="component" value="Unassembled WGS sequence"/>
</dbReference>
<evidence type="ECO:0000256" key="13">
    <source>
        <dbReference type="ARBA" id="ARBA00023136"/>
    </source>
</evidence>
<organism evidence="18 19">
    <name type="scientific">Vibrio sinensis</name>
    <dbReference type="NCBI Taxonomy" id="2302434"/>
    <lineage>
        <taxon>Bacteria</taxon>
        <taxon>Pseudomonadati</taxon>
        <taxon>Pseudomonadota</taxon>
        <taxon>Gammaproteobacteria</taxon>
        <taxon>Vibrionales</taxon>
        <taxon>Vibrionaceae</taxon>
        <taxon>Vibrio</taxon>
    </lineage>
</organism>
<dbReference type="RefSeq" id="WP_120029952.1">
    <property type="nucleotide sequence ID" value="NZ_QVMU01000003.1"/>
</dbReference>
<evidence type="ECO:0000256" key="15">
    <source>
        <dbReference type="SAM" id="Phobius"/>
    </source>
</evidence>
<dbReference type="CDD" id="cd00082">
    <property type="entry name" value="HisKA"/>
    <property type="match status" value="1"/>
</dbReference>
<evidence type="ECO:0000256" key="6">
    <source>
        <dbReference type="ARBA" id="ARBA00022692"/>
    </source>
</evidence>
<sequence>MQIKSSLKRKSIFALAIYLALVLATVGSVSYFVVEPPVREQLERNLDLRTQVISSQIEMPLTGALNLLDSIVAIGATGEPQAIQSTMLFSLFSSVKGVTVSGGLWPAPYSVDAQVPYKSLFLNCASDGVLERVYSWDNPESGGYDQEDWYARAAKLPAGGVFWSQVYIDPFTHVQMITASAPYFVEQQFAGVATVDVSLTSFIEFVKTQAEKSGIGVVLRDSYGEVITEYDFQIMKEIYISQNQFGDFNWSIDVVNAKQLIKEQVFGLVSKVEASIIPIMLACVMMGYFLINRFLIGPIVLIAKKVGDSKESGPIDINYQSQDEIQHLIHTFNQKTIYLEQERKLAQASTRAKTAFLATLSHEIRTPMNGVLGTAQILLKTGLNDEQRKHLKTLYDSGEHMMTLLNEILDFSKIEQGHLELEKEAFALESIIGSINSIYFTLCSEKGLQFNIINDVPDNRWYLSDKARLRQVLFNLLNNAVKFTSTGYVEVEFKEQQKSSRNYLCIVVTDTGIGIEPEAQDKIFKPFEQAESSTTRRFGGTGLGLAIVKQICELMNGQVVLASEVGIGSRFEIFLEMETCTPGVAENKEATKADYSGLKALIVEDNRINAIIIETFMSNRGFDCTQVDNGLLALEKLQNHQFDLILMDNHMPVMDGVEATTEIRAMKQKQSDILILGCTADVFKETRDKMMAAGVNYIVPKPIDERELDDALHRFAPLLYQFKHDLTVIKSN</sequence>
<evidence type="ECO:0000256" key="4">
    <source>
        <dbReference type="ARBA" id="ARBA00022553"/>
    </source>
</evidence>
<evidence type="ECO:0000256" key="7">
    <source>
        <dbReference type="ARBA" id="ARBA00022741"/>
    </source>
</evidence>
<evidence type="ECO:0000259" key="16">
    <source>
        <dbReference type="PROSITE" id="PS50109"/>
    </source>
</evidence>
<comment type="subcellular location">
    <subcellularLocation>
        <location evidence="2">Membrane</location>
    </subcellularLocation>
</comment>
<dbReference type="GO" id="GO:0000155">
    <property type="term" value="F:phosphorelay sensor kinase activity"/>
    <property type="evidence" value="ECO:0007669"/>
    <property type="project" value="InterPro"/>
</dbReference>
<reference evidence="18 19" key="1">
    <citation type="submission" date="2018-08" db="EMBL/GenBank/DDBJ databases">
        <title>Vibrio isolated from the Eastern China Marginal Seas.</title>
        <authorList>
            <person name="Li Y."/>
        </authorList>
    </citation>
    <scope>NUCLEOTIDE SEQUENCE [LARGE SCALE GENOMIC DNA]</scope>
    <source>
        <strain evidence="18 19">BEI233</strain>
    </source>
</reference>
<dbReference type="CDD" id="cd12913">
    <property type="entry name" value="PDC1_MCP_like"/>
    <property type="match status" value="1"/>
</dbReference>
<dbReference type="GO" id="GO:0016787">
    <property type="term" value="F:hydrolase activity"/>
    <property type="evidence" value="ECO:0007669"/>
    <property type="project" value="UniProtKB-KW"/>
</dbReference>
<dbReference type="InterPro" id="IPR001789">
    <property type="entry name" value="Sig_transdc_resp-reg_receiver"/>
</dbReference>
<dbReference type="SMART" id="SM00387">
    <property type="entry name" value="HATPase_c"/>
    <property type="match status" value="1"/>
</dbReference>
<dbReference type="PANTHER" id="PTHR43047">
    <property type="entry name" value="TWO-COMPONENT HISTIDINE PROTEIN KINASE"/>
    <property type="match status" value="1"/>
</dbReference>
<evidence type="ECO:0000313" key="18">
    <source>
        <dbReference type="EMBL" id="RJX73712.1"/>
    </source>
</evidence>
<evidence type="ECO:0000256" key="1">
    <source>
        <dbReference type="ARBA" id="ARBA00000085"/>
    </source>
</evidence>
<feature type="domain" description="Histidine kinase" evidence="16">
    <location>
        <begin position="359"/>
        <end position="579"/>
    </location>
</feature>
<dbReference type="PROSITE" id="PS50109">
    <property type="entry name" value="HIS_KIN"/>
    <property type="match status" value="1"/>
</dbReference>
<dbReference type="PROSITE" id="PS50110">
    <property type="entry name" value="RESPONSE_REGULATORY"/>
    <property type="match status" value="1"/>
</dbReference>
<dbReference type="Gene3D" id="3.40.50.2300">
    <property type="match status" value="1"/>
</dbReference>
<evidence type="ECO:0000256" key="3">
    <source>
        <dbReference type="ARBA" id="ARBA00012438"/>
    </source>
</evidence>
<dbReference type="FunFam" id="3.30.565.10:FF:000010">
    <property type="entry name" value="Sensor histidine kinase RcsC"/>
    <property type="match status" value="1"/>
</dbReference>
<evidence type="ECO:0000256" key="12">
    <source>
        <dbReference type="ARBA" id="ARBA00023012"/>
    </source>
</evidence>
<dbReference type="EC" id="2.7.13.3" evidence="3"/>
<dbReference type="InterPro" id="IPR036890">
    <property type="entry name" value="HATPase_C_sf"/>
</dbReference>
<dbReference type="Gene3D" id="3.30.450.20">
    <property type="entry name" value="PAS domain"/>
    <property type="match status" value="1"/>
</dbReference>
<feature type="transmembrane region" description="Helical" evidence="15">
    <location>
        <begin position="12"/>
        <end position="34"/>
    </location>
</feature>
<dbReference type="OrthoDB" id="9810730at2"/>
<dbReference type="Gene3D" id="3.30.565.10">
    <property type="entry name" value="Histidine kinase-like ATPase, C-terminal domain"/>
    <property type="match status" value="1"/>
</dbReference>
<name>A0A3A6R9E3_9VIBR</name>
<dbReference type="CDD" id="cd16922">
    <property type="entry name" value="HATPase_EvgS-ArcB-TorS-like"/>
    <property type="match status" value="1"/>
</dbReference>
<keyword evidence="7" id="KW-0547">Nucleotide-binding</keyword>
<dbReference type="SMART" id="SM00388">
    <property type="entry name" value="HisKA"/>
    <property type="match status" value="1"/>
</dbReference>
<dbReference type="Pfam" id="PF02518">
    <property type="entry name" value="HATPase_c"/>
    <property type="match status" value="1"/>
</dbReference>
<dbReference type="PANTHER" id="PTHR43047:SF78">
    <property type="entry name" value="SENSORY_REGULATORY PROTEIN RPFC"/>
    <property type="match status" value="1"/>
</dbReference>
<dbReference type="Gene3D" id="1.10.287.130">
    <property type="match status" value="1"/>
</dbReference>
<keyword evidence="11 15" id="KW-1133">Transmembrane helix</keyword>
<evidence type="ECO:0000256" key="2">
    <source>
        <dbReference type="ARBA" id="ARBA00004370"/>
    </source>
</evidence>
<keyword evidence="6 15" id="KW-0812">Transmembrane</keyword>
<dbReference type="InterPro" id="IPR003594">
    <property type="entry name" value="HATPase_dom"/>
</dbReference>
<dbReference type="SUPFAM" id="SSF52172">
    <property type="entry name" value="CheY-like"/>
    <property type="match status" value="1"/>
</dbReference>
<evidence type="ECO:0000256" key="5">
    <source>
        <dbReference type="ARBA" id="ARBA00022679"/>
    </source>
</evidence>
<evidence type="ECO:0000256" key="8">
    <source>
        <dbReference type="ARBA" id="ARBA00022777"/>
    </source>
</evidence>
<feature type="modified residue" description="4-aspartylphosphate" evidence="14">
    <location>
        <position position="648"/>
    </location>
</feature>
<dbReference type="SUPFAM" id="SSF55874">
    <property type="entry name" value="ATPase domain of HSP90 chaperone/DNA topoisomerase II/histidine kinase"/>
    <property type="match status" value="1"/>
</dbReference>
<evidence type="ECO:0000256" key="10">
    <source>
        <dbReference type="ARBA" id="ARBA00022840"/>
    </source>
</evidence>
<dbReference type="InterPro" id="IPR036097">
    <property type="entry name" value="HisK_dim/P_sf"/>
</dbReference>
<dbReference type="Pfam" id="PF00512">
    <property type="entry name" value="HisKA"/>
    <property type="match status" value="1"/>
</dbReference>
<evidence type="ECO:0000256" key="14">
    <source>
        <dbReference type="PROSITE-ProRule" id="PRU00169"/>
    </source>
</evidence>
<dbReference type="Pfam" id="PF00072">
    <property type="entry name" value="Response_reg"/>
    <property type="match status" value="1"/>
</dbReference>
<keyword evidence="8" id="KW-0418">Kinase</keyword>
<feature type="domain" description="Response regulatory" evidence="17">
    <location>
        <begin position="599"/>
        <end position="716"/>
    </location>
</feature>
<gene>
    <name evidence="18" type="ORF">DZ860_05655</name>
</gene>
<dbReference type="GO" id="GO:0005524">
    <property type="term" value="F:ATP binding"/>
    <property type="evidence" value="ECO:0007669"/>
    <property type="project" value="UniProtKB-KW"/>
</dbReference>
<proteinExistence type="predicted"/>
<keyword evidence="19" id="KW-1185">Reference proteome</keyword>
<keyword evidence="5" id="KW-0808">Transferase</keyword>
<dbReference type="InterPro" id="IPR004358">
    <property type="entry name" value="Sig_transdc_His_kin-like_C"/>
</dbReference>
<dbReference type="EMBL" id="QVMU01000003">
    <property type="protein sequence ID" value="RJX73712.1"/>
    <property type="molecule type" value="Genomic_DNA"/>
</dbReference>
<evidence type="ECO:0000256" key="11">
    <source>
        <dbReference type="ARBA" id="ARBA00022989"/>
    </source>
</evidence>
<dbReference type="SUPFAM" id="SSF47384">
    <property type="entry name" value="Homodimeric domain of signal transducing histidine kinase"/>
    <property type="match status" value="1"/>
</dbReference>
<evidence type="ECO:0000256" key="9">
    <source>
        <dbReference type="ARBA" id="ARBA00022801"/>
    </source>
</evidence>
<dbReference type="AlphaFoldDB" id="A0A3A6R9E3"/>
<keyword evidence="10" id="KW-0067">ATP-binding</keyword>
<dbReference type="Pfam" id="PF22673">
    <property type="entry name" value="MCP-like_PDC_1"/>
    <property type="match status" value="1"/>
</dbReference>
<dbReference type="FunFam" id="1.10.287.130:FF:000004">
    <property type="entry name" value="Ethylene receptor 1"/>
    <property type="match status" value="1"/>
</dbReference>
<keyword evidence="9" id="KW-0378">Hydrolase</keyword>
<dbReference type="InterPro" id="IPR005467">
    <property type="entry name" value="His_kinase_dom"/>
</dbReference>
<keyword evidence="13 15" id="KW-0472">Membrane</keyword>
<dbReference type="GO" id="GO:0016020">
    <property type="term" value="C:membrane"/>
    <property type="evidence" value="ECO:0007669"/>
    <property type="project" value="UniProtKB-SubCell"/>
</dbReference>
<accession>A0A3A6R9E3</accession>
<dbReference type="SMART" id="SM00448">
    <property type="entry name" value="REC"/>
    <property type="match status" value="1"/>
</dbReference>
<dbReference type="CDD" id="cd17546">
    <property type="entry name" value="REC_hyHK_CKI1_RcsC-like"/>
    <property type="match status" value="1"/>
</dbReference>
<dbReference type="PRINTS" id="PR00344">
    <property type="entry name" value="BCTRLSENSOR"/>
</dbReference>
<evidence type="ECO:0000259" key="17">
    <source>
        <dbReference type="PROSITE" id="PS50110"/>
    </source>
</evidence>
<comment type="catalytic activity">
    <reaction evidence="1">
        <text>ATP + protein L-histidine = ADP + protein N-phospho-L-histidine.</text>
        <dbReference type="EC" id="2.7.13.3"/>
    </reaction>
</comment>
<evidence type="ECO:0000313" key="19">
    <source>
        <dbReference type="Proteomes" id="UP000273252"/>
    </source>
</evidence>
<comment type="caution">
    <text evidence="18">The sequence shown here is derived from an EMBL/GenBank/DDBJ whole genome shotgun (WGS) entry which is preliminary data.</text>
</comment>